<evidence type="ECO:0000313" key="8">
    <source>
        <dbReference type="EMBL" id="GAJ27798.1"/>
    </source>
</evidence>
<organism evidence="8 9">
    <name type="scientific">Acidomonas methanolica NBRC 104435</name>
    <dbReference type="NCBI Taxonomy" id="1231351"/>
    <lineage>
        <taxon>Bacteria</taxon>
        <taxon>Pseudomonadati</taxon>
        <taxon>Pseudomonadota</taxon>
        <taxon>Alphaproteobacteria</taxon>
        <taxon>Acetobacterales</taxon>
        <taxon>Acetobacteraceae</taxon>
        <taxon>Acidomonas</taxon>
    </lineage>
</organism>
<dbReference type="InterPro" id="IPR010290">
    <property type="entry name" value="TM_effector"/>
</dbReference>
<evidence type="ECO:0000313" key="9">
    <source>
        <dbReference type="Proteomes" id="UP000019760"/>
    </source>
</evidence>
<feature type="transmembrane region" description="Helical" evidence="7">
    <location>
        <begin position="282"/>
        <end position="305"/>
    </location>
</feature>
<evidence type="ECO:0000256" key="5">
    <source>
        <dbReference type="ARBA" id="ARBA00022989"/>
    </source>
</evidence>
<dbReference type="AlphaFoldDB" id="A0A023D0X0"/>
<feature type="transmembrane region" description="Helical" evidence="7">
    <location>
        <begin position="317"/>
        <end position="336"/>
    </location>
</feature>
<keyword evidence="6 7" id="KW-0472">Membrane</keyword>
<evidence type="ECO:0000256" key="2">
    <source>
        <dbReference type="ARBA" id="ARBA00022448"/>
    </source>
</evidence>
<feature type="transmembrane region" description="Helical" evidence="7">
    <location>
        <begin position="252"/>
        <end position="276"/>
    </location>
</feature>
<dbReference type="InterPro" id="IPR036259">
    <property type="entry name" value="MFS_trans_sf"/>
</dbReference>
<reference evidence="9" key="1">
    <citation type="journal article" date="2014" name="FEMS Microbiol. Lett.">
        <title>Draft Genomic DNA Sequence of the Facultatively Methylotrophic Bacterium Acidomonas methanolica type strain MB58.</title>
        <authorList>
            <person name="Higashiura N."/>
            <person name="Hadano H."/>
            <person name="Hirakawa H."/>
            <person name="Matsutani M."/>
            <person name="Takabe S."/>
            <person name="Matsushita K."/>
            <person name="Azuma Y."/>
        </authorList>
    </citation>
    <scope>NUCLEOTIDE SEQUENCE [LARGE SCALE GENOMIC DNA]</scope>
    <source>
        <strain evidence="9">MB58</strain>
    </source>
</reference>
<protein>
    <submittedName>
        <fullName evidence="8">Major facilitator superfamily transporter</fullName>
    </submittedName>
</protein>
<keyword evidence="5 7" id="KW-1133">Transmembrane helix</keyword>
<feature type="transmembrane region" description="Helical" evidence="7">
    <location>
        <begin position="203"/>
        <end position="224"/>
    </location>
</feature>
<name>A0A023D0X0_ACIMT</name>
<dbReference type="PANTHER" id="PTHR23513:SF9">
    <property type="entry name" value="ENTEROBACTIN EXPORTER ENTS"/>
    <property type="match status" value="1"/>
</dbReference>
<comment type="subcellular location">
    <subcellularLocation>
        <location evidence="1">Cell membrane</location>
        <topology evidence="1">Multi-pass membrane protein</topology>
    </subcellularLocation>
</comment>
<dbReference type="PANTHER" id="PTHR23513">
    <property type="entry name" value="INTEGRAL MEMBRANE EFFLUX PROTEIN-RELATED"/>
    <property type="match status" value="1"/>
</dbReference>
<feature type="transmembrane region" description="Helical" evidence="7">
    <location>
        <begin position="50"/>
        <end position="72"/>
    </location>
</feature>
<feature type="transmembrane region" description="Helical" evidence="7">
    <location>
        <begin position="405"/>
        <end position="424"/>
    </location>
</feature>
<dbReference type="Pfam" id="PF05977">
    <property type="entry name" value="MFS_3"/>
    <property type="match status" value="1"/>
</dbReference>
<gene>
    <name evidence="8" type="ORF">Amme_006_029</name>
</gene>
<keyword evidence="3" id="KW-1003">Cell membrane</keyword>
<reference evidence="8 9" key="2">
    <citation type="journal article" date="2014" name="FEMS Microbiol. Lett.">
        <title>Draft genomic DNA sequence of the facultatively methylotrophic bacterium Acidomonas methanolica type strain MB58.</title>
        <authorList>
            <person name="Higashiura N."/>
            <person name="Hadano H."/>
            <person name="Hirakawa H."/>
            <person name="Matsutani M."/>
            <person name="Takabe S."/>
            <person name="Matsushita K."/>
            <person name="Azuma Y."/>
        </authorList>
    </citation>
    <scope>NUCLEOTIDE SEQUENCE [LARGE SCALE GENOMIC DNA]</scope>
    <source>
        <strain evidence="8 9">MB58</strain>
    </source>
</reference>
<accession>A0A023D0X0</accession>
<dbReference type="EMBL" id="BAND01000006">
    <property type="protein sequence ID" value="GAJ27798.1"/>
    <property type="molecule type" value="Genomic_DNA"/>
</dbReference>
<keyword evidence="4 7" id="KW-0812">Transmembrane</keyword>
<feature type="transmembrane region" description="Helical" evidence="7">
    <location>
        <begin position="78"/>
        <end position="99"/>
    </location>
</feature>
<dbReference type="SUPFAM" id="SSF103473">
    <property type="entry name" value="MFS general substrate transporter"/>
    <property type="match status" value="1"/>
</dbReference>
<dbReference type="GO" id="GO:0005886">
    <property type="term" value="C:plasma membrane"/>
    <property type="evidence" value="ECO:0007669"/>
    <property type="project" value="UniProtKB-SubCell"/>
</dbReference>
<dbReference type="Gene3D" id="1.20.1250.20">
    <property type="entry name" value="MFS general substrate transporter like domains"/>
    <property type="match status" value="1"/>
</dbReference>
<evidence type="ECO:0000256" key="7">
    <source>
        <dbReference type="SAM" id="Phobius"/>
    </source>
</evidence>
<sequence length="441" mass="45959">MQFPGIPSAAPCPYTPAVMADSSNAPLTDTTEFIPSPDSLRGLKGLRPLLFARAMSALSSQVLAVAVGWQIYALTHSVAALGLVGLTQFLPMLALVFASGHVADQFNRQRIVQICQSIEVLAALLMSLASFTNHLAPAAIYVLVALYGALRSFEQPAQQTFLPAIASAAQFPRAAALSSSLFQAACIIGPSLGGLLYGLGAGFCYLICGIGFGSALCATSMLRLPRAQTSRSPMSLESVFGGIAFLRRRRDLLGAISLDLFAVLLGGATAMLPVYASDILHLGPVGLGILRSAPGAGALCISIYLARHPLKGRCGPIMFLSVAVFGVATIVFGVAHTLWLSVTALAILGAADVVSVVVRGALTQLATPDAMRGRVSAVNMLFIGSSNQLGEFESGMLASLTGPEAAVVLGGVGTLVVTGVWIALFPRLWHLDRLEDVKPEE</sequence>
<evidence type="ECO:0000256" key="6">
    <source>
        <dbReference type="ARBA" id="ARBA00023136"/>
    </source>
</evidence>
<dbReference type="CDD" id="cd06173">
    <property type="entry name" value="MFS_MefA_like"/>
    <property type="match status" value="1"/>
</dbReference>
<dbReference type="Proteomes" id="UP000019760">
    <property type="component" value="Unassembled WGS sequence"/>
</dbReference>
<keyword evidence="2" id="KW-0813">Transport</keyword>
<evidence type="ECO:0000256" key="4">
    <source>
        <dbReference type="ARBA" id="ARBA00022692"/>
    </source>
</evidence>
<proteinExistence type="predicted"/>
<evidence type="ECO:0000256" key="3">
    <source>
        <dbReference type="ARBA" id="ARBA00022475"/>
    </source>
</evidence>
<comment type="caution">
    <text evidence="8">The sequence shown here is derived from an EMBL/GenBank/DDBJ whole genome shotgun (WGS) entry which is preliminary data.</text>
</comment>
<keyword evidence="9" id="KW-1185">Reference proteome</keyword>
<evidence type="ECO:0000256" key="1">
    <source>
        <dbReference type="ARBA" id="ARBA00004651"/>
    </source>
</evidence>